<gene>
    <name evidence="1" type="ORF">LY89DRAFT_99574</name>
</gene>
<dbReference type="InParanoid" id="A0A194X6Z2"/>
<reference evidence="1 2" key="1">
    <citation type="submission" date="2015-10" db="EMBL/GenBank/DDBJ databases">
        <title>Full genome of DAOMC 229536 Phialocephala scopiformis, a fungal endophyte of spruce producing the potent anti-insectan compound rugulosin.</title>
        <authorList>
            <consortium name="DOE Joint Genome Institute"/>
            <person name="Walker A.K."/>
            <person name="Frasz S.L."/>
            <person name="Seifert K.A."/>
            <person name="Miller J.D."/>
            <person name="Mondo S.J."/>
            <person name="Labutti K."/>
            <person name="Lipzen A."/>
            <person name="Dockter R."/>
            <person name="Kennedy M."/>
            <person name="Grigoriev I.V."/>
            <person name="Spatafora J.W."/>
        </authorList>
    </citation>
    <scope>NUCLEOTIDE SEQUENCE [LARGE SCALE GENOMIC DNA]</scope>
    <source>
        <strain evidence="1 2">CBS 120377</strain>
    </source>
</reference>
<protein>
    <submittedName>
        <fullName evidence="1">Uncharacterized protein</fullName>
    </submittedName>
</protein>
<evidence type="ECO:0000313" key="2">
    <source>
        <dbReference type="Proteomes" id="UP000070700"/>
    </source>
</evidence>
<sequence>MLPNPSLACQSTHNPLHYCLPAISNRTNSAFLLTLLALCRLRLFLLPRSNLVVNIYLPTDGTVHLNYRKLPKGLRIIETLLRFSQLTLRTEVLLYIHVEPPNGTQIFNRHFCQLISGAEKKAGAGVPVRCRTVRRLVSITSTSTPKIHHFAPDCSSHLISRTPLSLSSRYRHRYSTAAAAPGPISYCKAKEAAAAAASAILADGMRPALSFVFMM</sequence>
<dbReference type="GeneID" id="28833293"/>
<name>A0A194X6Z2_MOLSC</name>
<accession>A0A194X6Z2</accession>
<dbReference type="Proteomes" id="UP000070700">
    <property type="component" value="Unassembled WGS sequence"/>
</dbReference>
<dbReference type="RefSeq" id="XP_018070301.1">
    <property type="nucleotide sequence ID" value="XM_018223567.1"/>
</dbReference>
<dbReference type="EMBL" id="KQ947417">
    <property type="protein sequence ID" value="KUJ15946.1"/>
    <property type="molecule type" value="Genomic_DNA"/>
</dbReference>
<keyword evidence="2" id="KW-1185">Reference proteome</keyword>
<dbReference type="AlphaFoldDB" id="A0A194X6Z2"/>
<organism evidence="1 2">
    <name type="scientific">Mollisia scopiformis</name>
    <name type="common">Conifer needle endophyte fungus</name>
    <name type="synonym">Phialocephala scopiformis</name>
    <dbReference type="NCBI Taxonomy" id="149040"/>
    <lineage>
        <taxon>Eukaryota</taxon>
        <taxon>Fungi</taxon>
        <taxon>Dikarya</taxon>
        <taxon>Ascomycota</taxon>
        <taxon>Pezizomycotina</taxon>
        <taxon>Leotiomycetes</taxon>
        <taxon>Helotiales</taxon>
        <taxon>Mollisiaceae</taxon>
        <taxon>Mollisia</taxon>
    </lineage>
</organism>
<evidence type="ECO:0000313" key="1">
    <source>
        <dbReference type="EMBL" id="KUJ15946.1"/>
    </source>
</evidence>
<dbReference type="KEGG" id="psco:LY89DRAFT_99574"/>
<proteinExistence type="predicted"/>